<keyword evidence="3" id="KW-1185">Reference proteome</keyword>
<reference evidence="2 3" key="1">
    <citation type="submission" date="2023-05" db="EMBL/GenBank/DDBJ databases">
        <title>Draft genome sequence of Streptomyces sp. B-S-A8 isolated from a cave soil in Thailand.</title>
        <authorList>
            <person name="Chamroensaksri N."/>
            <person name="Muangham S."/>
        </authorList>
    </citation>
    <scope>NUCLEOTIDE SEQUENCE [LARGE SCALE GENOMIC DNA]</scope>
    <source>
        <strain evidence="2 3">B-S-A8</strain>
    </source>
</reference>
<dbReference type="EMBL" id="JASCIR010000038">
    <property type="protein sequence ID" value="MDI3390079.1"/>
    <property type="molecule type" value="Genomic_DNA"/>
</dbReference>
<feature type="domain" description="N-acetyltransferase" evidence="1">
    <location>
        <begin position="13"/>
        <end position="180"/>
    </location>
</feature>
<dbReference type="InterPro" id="IPR051531">
    <property type="entry name" value="N-acetyltransferase"/>
</dbReference>
<dbReference type="InterPro" id="IPR000182">
    <property type="entry name" value="GNAT_dom"/>
</dbReference>
<organism evidence="2 3">
    <name type="scientific">Streptomyces solicavernae</name>
    <dbReference type="NCBI Taxonomy" id="3043614"/>
    <lineage>
        <taxon>Bacteria</taxon>
        <taxon>Bacillati</taxon>
        <taxon>Actinomycetota</taxon>
        <taxon>Actinomycetes</taxon>
        <taxon>Kitasatosporales</taxon>
        <taxon>Streptomycetaceae</taxon>
        <taxon>Streptomyces</taxon>
    </lineage>
</organism>
<gene>
    <name evidence="2" type="ORF">QIS99_28385</name>
</gene>
<dbReference type="PANTHER" id="PTHR43792">
    <property type="entry name" value="GNAT FAMILY, PUTATIVE (AFU_ORTHOLOGUE AFUA_3G00765)-RELATED-RELATED"/>
    <property type="match status" value="1"/>
</dbReference>
<name>A0ABT6S055_9ACTN</name>
<dbReference type="RefSeq" id="WP_282516556.1">
    <property type="nucleotide sequence ID" value="NZ_JASCIR010000038.1"/>
</dbReference>
<keyword evidence="2" id="KW-0808">Transferase</keyword>
<evidence type="ECO:0000259" key="1">
    <source>
        <dbReference type="PROSITE" id="PS51186"/>
    </source>
</evidence>
<sequence length="199" mass="22824">MLRTVCPIETDRLVLRPFRPGDLEDVYAYQSRPDVARYLYWDVRDRAQVQEALDRTCRETTFTEEGDWLSFAVVWGETGVVVGEVGLRLLSRGHRQGETGFIFNPDYQGRGLAAEAAEAMLRLGFEDAGLHRIIGRCDARNGASARLMEKLGMRREAHFVQNEVVKEEWRDELVYGLLKREWKARGMADRRTADRGVTS</sequence>
<dbReference type="Pfam" id="PF13302">
    <property type="entry name" value="Acetyltransf_3"/>
    <property type="match status" value="1"/>
</dbReference>
<dbReference type="PANTHER" id="PTHR43792:SF1">
    <property type="entry name" value="N-ACETYLTRANSFERASE DOMAIN-CONTAINING PROTEIN"/>
    <property type="match status" value="1"/>
</dbReference>
<dbReference type="PROSITE" id="PS51186">
    <property type="entry name" value="GNAT"/>
    <property type="match status" value="1"/>
</dbReference>
<dbReference type="Gene3D" id="3.40.630.30">
    <property type="match status" value="1"/>
</dbReference>
<dbReference type="GO" id="GO:0016740">
    <property type="term" value="F:transferase activity"/>
    <property type="evidence" value="ECO:0007669"/>
    <property type="project" value="UniProtKB-KW"/>
</dbReference>
<accession>A0ABT6S055</accession>
<evidence type="ECO:0000313" key="3">
    <source>
        <dbReference type="Proteomes" id="UP001224661"/>
    </source>
</evidence>
<comment type="caution">
    <text evidence="2">The sequence shown here is derived from an EMBL/GenBank/DDBJ whole genome shotgun (WGS) entry which is preliminary data.</text>
</comment>
<dbReference type="EC" id="2.-.-.-" evidence="2"/>
<evidence type="ECO:0000313" key="2">
    <source>
        <dbReference type="EMBL" id="MDI3390079.1"/>
    </source>
</evidence>
<dbReference type="SUPFAM" id="SSF55729">
    <property type="entry name" value="Acyl-CoA N-acyltransferases (Nat)"/>
    <property type="match status" value="1"/>
</dbReference>
<protein>
    <submittedName>
        <fullName evidence="2">GNAT family protein</fullName>
        <ecNumber evidence="2">2.-.-.-</ecNumber>
    </submittedName>
</protein>
<dbReference type="InterPro" id="IPR016181">
    <property type="entry name" value="Acyl_CoA_acyltransferase"/>
</dbReference>
<dbReference type="Proteomes" id="UP001224661">
    <property type="component" value="Unassembled WGS sequence"/>
</dbReference>
<proteinExistence type="predicted"/>